<name>W6S2H9_9HYPH</name>
<evidence type="ECO:0000313" key="2">
    <source>
        <dbReference type="EMBL" id="CDM60611.1"/>
    </source>
</evidence>
<evidence type="ECO:0000313" key="3">
    <source>
        <dbReference type="Proteomes" id="UP000019443"/>
    </source>
</evidence>
<accession>W6S2H9</accession>
<keyword evidence="3" id="KW-1185">Reference proteome</keyword>
<dbReference type="Pfam" id="PF13610">
    <property type="entry name" value="DDE_Tnp_IS240"/>
    <property type="match status" value="1"/>
</dbReference>
<dbReference type="PANTHER" id="PTHR35528:SF3">
    <property type="entry name" value="BLL1675 PROTEIN"/>
    <property type="match status" value="1"/>
</dbReference>
<evidence type="ECO:0000259" key="1">
    <source>
        <dbReference type="Pfam" id="PF13610"/>
    </source>
</evidence>
<dbReference type="PATRIC" id="fig|348824.6.peg.4737"/>
<dbReference type="KEGG" id="rhl:LPU83_pLPU83c_0049"/>
<gene>
    <name evidence="2" type="ORF">LPU83_pLPU83c_0049</name>
</gene>
<keyword evidence="2" id="KW-0614">Plasmid</keyword>
<feature type="domain" description="DDE" evidence="1">
    <location>
        <begin position="55"/>
        <end position="82"/>
    </location>
</feature>
<dbReference type="PANTHER" id="PTHR35528">
    <property type="entry name" value="BLL1675 PROTEIN"/>
    <property type="match status" value="1"/>
</dbReference>
<dbReference type="AlphaFoldDB" id="W6S2H9"/>
<proteinExistence type="predicted"/>
<dbReference type="HOGENOM" id="CLU_067322_1_3_5"/>
<reference evidence="2" key="1">
    <citation type="submission" date="2013-11" db="EMBL/GenBank/DDBJ databases">
        <title>Draft genome sequence of the broad-host-range Rhizobium sp. LPU83 strain, a member of the low-genetic diversity Oregon-like Rhizobium sp. group.</title>
        <authorList>
            <person name="Wibberg D."/>
            <person name="Puehler A."/>
            <person name="Schlueter A."/>
        </authorList>
    </citation>
    <scope>NUCLEOTIDE SEQUENCE [LARGE SCALE GENOMIC DNA]</scope>
    <source>
        <strain evidence="2">LPU83</strain>
        <plasmid evidence="2">pLPU83c</plasmid>
    </source>
</reference>
<dbReference type="Proteomes" id="UP000019443">
    <property type="component" value="Plasmid pLPU83c"/>
</dbReference>
<sequence length="86" mass="9801">MLCGSTSAFHLRHVEDLLAERGIGVSFQTLAGWAAKFGRKYARAIRLRSRGSFADRWHLDEMVVAIKGNKYWLWRAIDANGYVSML</sequence>
<dbReference type="InterPro" id="IPR032874">
    <property type="entry name" value="DDE_dom"/>
</dbReference>
<dbReference type="InterPro" id="IPR052183">
    <property type="entry name" value="IS_Transposase"/>
</dbReference>
<geneLocation type="plasmid" evidence="2 3">
    <name>pLPU83c</name>
</geneLocation>
<protein>
    <submittedName>
        <fullName evidence="2">Transposase</fullName>
    </submittedName>
</protein>
<organism evidence="2 3">
    <name type="scientific">Rhizobium favelukesii</name>
    <dbReference type="NCBI Taxonomy" id="348824"/>
    <lineage>
        <taxon>Bacteria</taxon>
        <taxon>Pseudomonadati</taxon>
        <taxon>Pseudomonadota</taxon>
        <taxon>Alphaproteobacteria</taxon>
        <taxon>Hyphomicrobiales</taxon>
        <taxon>Rhizobiaceae</taxon>
        <taxon>Rhizobium/Agrobacterium group</taxon>
        <taxon>Rhizobium</taxon>
    </lineage>
</organism>
<dbReference type="EMBL" id="HG916854">
    <property type="protein sequence ID" value="CDM60611.1"/>
    <property type="molecule type" value="Genomic_DNA"/>
</dbReference>